<feature type="compositionally biased region" description="Low complexity" evidence="1">
    <location>
        <begin position="630"/>
        <end position="641"/>
    </location>
</feature>
<dbReference type="RefSeq" id="WP_381219983.1">
    <property type="nucleotide sequence ID" value="NZ_JBHSPC010000161.1"/>
</dbReference>
<comment type="caution">
    <text evidence="2">The sequence shown here is derived from an EMBL/GenBank/DDBJ whole genome shotgun (WGS) entry which is preliminary data.</text>
</comment>
<feature type="region of interest" description="Disordered" evidence="1">
    <location>
        <begin position="571"/>
        <end position="645"/>
    </location>
</feature>
<proteinExistence type="predicted"/>
<feature type="compositionally biased region" description="Pro residues" evidence="1">
    <location>
        <begin position="617"/>
        <end position="629"/>
    </location>
</feature>
<evidence type="ECO:0000256" key="1">
    <source>
        <dbReference type="SAM" id="MobiDB-lite"/>
    </source>
</evidence>
<gene>
    <name evidence="2" type="ORF">ACFP2V_35905</name>
</gene>
<dbReference type="Proteomes" id="UP001596183">
    <property type="component" value="Unassembled WGS sequence"/>
</dbReference>
<organism evidence="2 3">
    <name type="scientific">Streptomyces incanus</name>
    <dbReference type="NCBI Taxonomy" id="887453"/>
    <lineage>
        <taxon>Bacteria</taxon>
        <taxon>Bacillati</taxon>
        <taxon>Actinomycetota</taxon>
        <taxon>Actinomycetes</taxon>
        <taxon>Kitasatosporales</taxon>
        <taxon>Streptomycetaceae</taxon>
        <taxon>Streptomyces</taxon>
    </lineage>
</organism>
<evidence type="ECO:0000313" key="2">
    <source>
        <dbReference type="EMBL" id="MFC5675252.1"/>
    </source>
</evidence>
<evidence type="ECO:0000313" key="3">
    <source>
        <dbReference type="Proteomes" id="UP001596183"/>
    </source>
</evidence>
<name>A0ABW0XX85_9ACTN</name>
<protein>
    <submittedName>
        <fullName evidence="2">Uncharacterized protein</fullName>
    </submittedName>
</protein>
<reference evidence="3" key="1">
    <citation type="journal article" date="2019" name="Int. J. Syst. Evol. Microbiol.">
        <title>The Global Catalogue of Microorganisms (GCM) 10K type strain sequencing project: providing services to taxonomists for standard genome sequencing and annotation.</title>
        <authorList>
            <consortium name="The Broad Institute Genomics Platform"/>
            <consortium name="The Broad Institute Genome Sequencing Center for Infectious Disease"/>
            <person name="Wu L."/>
            <person name="Ma J."/>
        </authorList>
    </citation>
    <scope>NUCLEOTIDE SEQUENCE [LARGE SCALE GENOMIC DNA]</scope>
    <source>
        <strain evidence="3">JCM 13852</strain>
    </source>
</reference>
<accession>A0ABW0XX85</accession>
<dbReference type="EMBL" id="JBHSPC010000161">
    <property type="protein sequence ID" value="MFC5675252.1"/>
    <property type="molecule type" value="Genomic_DNA"/>
</dbReference>
<feature type="compositionally biased region" description="Low complexity" evidence="1">
    <location>
        <begin position="844"/>
        <end position="860"/>
    </location>
</feature>
<feature type="region of interest" description="Disordered" evidence="1">
    <location>
        <begin position="779"/>
        <end position="870"/>
    </location>
</feature>
<feature type="compositionally biased region" description="Gly residues" evidence="1">
    <location>
        <begin position="815"/>
        <end position="835"/>
    </location>
</feature>
<sequence>MNDAFTVEALWAWYGKKAGSLAEYDVMHCTGGAPRREIFSGYIVAASLGNPPSAAAGQDRLPWISVAGLPFTDQLWTGISVMETSTLRDGANRAVTPTRYLLIDSAELVRRRVEYTTLWDAVAPVRLPPEHDESILLEVPPPAGEGLAEGLDSIADHVHGSTGPAGTGQRRAAAVDWAASVAALLLHGSPVVITGGGRLDARTRLAVFDAVVGLLPYGVRSGLRVGSCVDGGDKPPTQLAFGPERTPSARCVRLGIPPQVPAGPPEDYRRHLSRLIEVVGFDAVTAGLRGLDAPVAPSDHGTLLGALGRLDPFHAAVSAVEAGKQSVQVVAEGLNSLTDGEGTDSEGFLRLVECGIAYAVEPGGRELHEALHRHWIHERTGPRVSALMAEALLNVVLSGSSHAMDSTSCRARLDALWRLVEQCRKEAEVLRLLPGREQSADGRRLRYAVECLCLLGPGRVVDGRADAVRALRDTRRLTLEVLARESADPARLVDWLTPLAPAAHEAPAWLRAWAVLSVREARQASQAEPRPTAEDAVHVLTATVRARRPDWTAEAVGWLWPHLYAVAVEPGDGGRPDEDGATSRLPFLNRNRSRSRGGSRKPTSDGTSDTPDVPQTPEHPPVSPNPAVPAAPIGRAADPAAPFGPPDARTLRDLLTADPDVWQHCRALADVLSCLVGVPPVGPPWREAACLAYARSLHKIFRDRNLEPFLDLLVDELAGPVLDEPWGQEGESVVLTALLQVPHQGAAADLHRRIAARDEEWRRRQAAWERERAVHAQRLSEREAAHNAHLRAARRSQESQAVQQTALERHPGTGLATGFGTGAGTGAGTGTGTGPGTRPDSRPATADTGPRAGRGRPPVVGGAGRTGDGPEPLECLVRAAQHVGSSRDIAAMWAPFTLDLESAAGRQALEVAGRWWEKARDGERAALFGHLERALLTEQQCSIDVTADILHEIRRLIMAGRASGHSGGGWQAGPVLRETKRDLRARRSRVRELRWIRLMAHINLVPGTPRKPKKWNRGSTTR</sequence>
<keyword evidence="3" id="KW-1185">Reference proteome</keyword>